<gene>
    <name evidence="2" type="ORF">Q5I04_03795</name>
    <name evidence="3" type="ORF">Q5I06_04210</name>
</gene>
<evidence type="ECO:0000259" key="1">
    <source>
        <dbReference type="Pfam" id="PF00350"/>
    </source>
</evidence>
<dbReference type="Proteomes" id="UP001177258">
    <property type="component" value="Unassembled WGS sequence"/>
</dbReference>
<dbReference type="Pfam" id="PF00350">
    <property type="entry name" value="Dynamin_N"/>
    <property type="match status" value="1"/>
</dbReference>
<dbReference type="InterPro" id="IPR045063">
    <property type="entry name" value="Dynamin_N"/>
</dbReference>
<evidence type="ECO:0000313" key="2">
    <source>
        <dbReference type="EMBL" id="MDO7253032.1"/>
    </source>
</evidence>
<reference evidence="2" key="2">
    <citation type="submission" date="2023-07" db="EMBL/GenBank/DDBJ databases">
        <authorList>
            <person name="Aydin F."/>
            <person name="Tarhane S."/>
            <person name="Saticioglu I.B."/>
            <person name="Karakaya E."/>
            <person name="Abay S."/>
            <person name="Guran O."/>
            <person name="Bozkurt E."/>
            <person name="Uzum N."/>
            <person name="Olgun K."/>
            <person name="Jablonski D."/>
        </authorList>
    </citation>
    <scope>NUCLEOTIDE SEQUENCE</scope>
    <source>
        <strain evidence="2">Faydin-H75</strain>
    </source>
</reference>
<evidence type="ECO:0000313" key="4">
    <source>
        <dbReference type="Proteomes" id="UP001177258"/>
    </source>
</evidence>
<dbReference type="AlphaFoldDB" id="A0AA90PT45"/>
<organism evidence="3 4">
    <name type="scientific">Helicobacter cappadocius</name>
    <dbReference type="NCBI Taxonomy" id="3063998"/>
    <lineage>
        <taxon>Bacteria</taxon>
        <taxon>Pseudomonadati</taxon>
        <taxon>Campylobacterota</taxon>
        <taxon>Epsilonproteobacteria</taxon>
        <taxon>Campylobacterales</taxon>
        <taxon>Helicobacteraceae</taxon>
        <taxon>Helicobacter</taxon>
    </lineage>
</organism>
<dbReference type="InterPro" id="IPR027417">
    <property type="entry name" value="P-loop_NTPase"/>
</dbReference>
<comment type="caution">
    <text evidence="3">The sequence shown here is derived from an EMBL/GenBank/DDBJ whole genome shotgun (WGS) entry which is preliminary data.</text>
</comment>
<accession>A0AA90PT45</accession>
<dbReference type="Gene3D" id="3.40.50.300">
    <property type="entry name" value="P-loop containing nucleotide triphosphate hydrolases"/>
    <property type="match status" value="1"/>
</dbReference>
<dbReference type="SUPFAM" id="SSF52540">
    <property type="entry name" value="P-loop containing nucleoside triphosphate hydrolases"/>
    <property type="match status" value="1"/>
</dbReference>
<dbReference type="EMBL" id="JAUPEV010000004">
    <property type="protein sequence ID" value="MDO7253032.1"/>
    <property type="molecule type" value="Genomic_DNA"/>
</dbReference>
<dbReference type="EMBL" id="JAUYZK010000005">
    <property type="protein sequence ID" value="MDP2538979.1"/>
    <property type="molecule type" value="Genomic_DNA"/>
</dbReference>
<keyword evidence="5" id="KW-1185">Reference proteome</keyword>
<proteinExistence type="predicted"/>
<sequence>MDIKNDIAEYFFSLVYPETYSEFHIENISEDEKSFLEEFPKANILPLEDKNTTELFAIILSCNNRNKNIFLNMPFFENLLKKLGLQSNQRDIQALQIQVLEYIQKQDNINIIYEIFEHLSTLKVGGIILYEEEQCIKTSFKHYIHQLTSKQKLKKIPKRQKPKAFNVKNSWFYQNISHIEEILEDAKKLSFMPIWLAKFADIQINNLKQAKFHISICGIAKSGKSTLLNALLSQDVLEISAIPESTNKIKVSYAKEPKGIVKFLNKKEWKKFIENLYFDDELNTLMKENKESFRNLTDLYITDDGLELDMKTDDIKNYTSSKHYSKISYLVKEIIIQSPVELLKNNLTLINTPNINTIFNYKAHQIETCISKSIAVLYLINASKPHSQKDIDFLSNIIAYENLEKVLIVFTRSDLVSLPDLKNLSSSIIDDIKKTSSGNINKNISKIDFIPIASTLALLHRTNHQDDALLRGYDIEDTGIIALEDYIENIIFKHPTQYTQKLLLNTYTNLEKIFKKSLSILEQSNTQKNIIDLDEKLSDIKNKILDFAQEMLQTVESTTEGTKIKIKNLGLNLKGYLLDYINYESSKNNYINASKLENIITTNLKDNLRYLIEKTQSHFDKRLETFIENIHLVYSLINPDKFETELLRFYENNLREITKYQYTEGDLNLYTNELKKYINHILRDGAKLRDIKKTMDMAFELSYENILTYLDQKIDRKKKNFLDKISQMIESMEFVIKNNSKPFISPNPKEKISQLQEIKNIEEKISSYIKELRLIQ</sequence>
<feature type="domain" description="Dynamin N-terminal" evidence="1">
    <location>
        <begin position="214"/>
        <end position="410"/>
    </location>
</feature>
<evidence type="ECO:0000313" key="5">
    <source>
        <dbReference type="Proteomes" id="UP001240777"/>
    </source>
</evidence>
<protein>
    <submittedName>
        <fullName evidence="3">Dynamin family protein</fullName>
    </submittedName>
</protein>
<dbReference type="Proteomes" id="UP001240777">
    <property type="component" value="Unassembled WGS sequence"/>
</dbReference>
<dbReference type="RefSeq" id="WP_305516872.1">
    <property type="nucleotide sequence ID" value="NZ_JAUPEV010000004.1"/>
</dbReference>
<evidence type="ECO:0000313" key="3">
    <source>
        <dbReference type="EMBL" id="MDP2538979.1"/>
    </source>
</evidence>
<name>A0AA90PT45_9HELI</name>
<reference evidence="2 4" key="3">
    <citation type="journal article" date="2024" name="Syst. Appl. Microbiol.">
        <title>Helicobacter cappadocius sp. nov., from lizards: The first psychrotrophic Helicobacter species.</title>
        <authorList>
            <person name="Aydin F."/>
            <person name="Tarhane S."/>
            <person name="Karakaya E."/>
            <person name="Abay S."/>
            <person name="Kayman T."/>
            <person name="Guran O."/>
            <person name="Bozkurt E."/>
            <person name="Uzum N."/>
            <person name="Avci A."/>
            <person name="Olgun K."/>
            <person name="Jablonski D."/>
            <person name="Guran C."/>
            <person name="Burcin Saticioglu I."/>
        </authorList>
    </citation>
    <scope>NUCLEOTIDE SEQUENCE [LARGE SCALE GENOMIC DNA]</scope>
    <source>
        <strain evidence="2">Faydin-H75</strain>
        <strain evidence="4">faydin-H76</strain>
    </source>
</reference>
<reference evidence="3 5" key="1">
    <citation type="submission" date="2023-07" db="EMBL/GenBank/DDBJ databases">
        <title>Unpublished Manusciprt.</title>
        <authorList>
            <person name="Aydin F."/>
            <person name="Tarhane S."/>
            <person name="Saticioglu I.B."/>
            <person name="Karakaya E."/>
            <person name="Abay S."/>
            <person name="Guran O."/>
            <person name="Bozkurt E."/>
            <person name="Uzum N."/>
            <person name="Olgun K."/>
            <person name="Jablonski D."/>
        </authorList>
    </citation>
    <scope>NUCLEOTIDE SEQUENCE</scope>
    <source>
        <strain evidence="5">faydin-H75</strain>
        <strain evidence="3">Faydin-H76</strain>
    </source>
</reference>